<feature type="domain" description="Serine aminopeptidase S33" evidence="2">
    <location>
        <begin position="30"/>
        <end position="237"/>
    </location>
</feature>
<dbReference type="InterPro" id="IPR051044">
    <property type="entry name" value="MAG_DAG_Lipase"/>
</dbReference>
<keyword evidence="4" id="KW-1185">Reference proteome</keyword>
<accession>A0A0M8K9W1</accession>
<dbReference type="InParanoid" id="A0A0M8K9W1"/>
<name>A0A0M8K9W1_9CHLR</name>
<sequence length="259" mass="28920">MTNFVAEDFNPDADLARAAPFHLAGTSGVACLLIHGLTSTPYEVRELGEHLHACGHTVAAPLLPGHGTSLEDLRQRRWQEWAAHVRATAQQLRREHQHLFVIGSSLGAGLALWLALHESVTGIVGLGTPYRLRWSTYAAYVLQYISPILPKRGGASIRDPEARRRHPSYTGIPARSMLEMMRLLAAVRPRLHEIEAPTLLIHAWHDRVLAAAGARAVYERLGSMRKYLVFVHNSDHIVSEDYEKEMVFALCQTFISQTI</sequence>
<dbReference type="Proteomes" id="UP000037784">
    <property type="component" value="Unassembled WGS sequence"/>
</dbReference>
<keyword evidence="3" id="KW-0378">Hydrolase</keyword>
<dbReference type="GO" id="GO:0106435">
    <property type="term" value="F:carboxylesterase activity"/>
    <property type="evidence" value="ECO:0007669"/>
    <property type="project" value="UniProtKB-EC"/>
</dbReference>
<proteinExistence type="predicted"/>
<reference evidence="3 4" key="1">
    <citation type="journal article" date="2015" name="Genome Announc.">
        <title>Draft Genome Sequence of a Heterotrophic Facultative Anaerobic Thermophilic Bacterium, Ardenticatena maritima Strain 110ST.</title>
        <authorList>
            <person name="Kawaichi S."/>
            <person name="Yoshida T."/>
            <person name="Sako Y."/>
            <person name="Nakamura R."/>
        </authorList>
    </citation>
    <scope>NUCLEOTIDE SEQUENCE [LARGE SCALE GENOMIC DNA]</scope>
    <source>
        <strain evidence="3 4">110S</strain>
    </source>
</reference>
<dbReference type="Pfam" id="PF12146">
    <property type="entry name" value="Hydrolase_4"/>
    <property type="match status" value="1"/>
</dbReference>
<dbReference type="RefSeq" id="WP_054493262.1">
    <property type="nucleotide sequence ID" value="NZ_BBZA01000143.1"/>
</dbReference>
<dbReference type="OrthoDB" id="9786110at2"/>
<dbReference type="Gene3D" id="3.40.50.1820">
    <property type="entry name" value="alpha/beta hydrolase"/>
    <property type="match status" value="1"/>
</dbReference>
<dbReference type="InterPro" id="IPR012354">
    <property type="entry name" value="Esterase_lipase"/>
</dbReference>
<dbReference type="InterPro" id="IPR022742">
    <property type="entry name" value="Hydrolase_4"/>
</dbReference>
<comment type="caution">
    <text evidence="3">The sequence shown here is derived from an EMBL/GenBank/DDBJ whole genome shotgun (WGS) entry which is preliminary data.</text>
</comment>
<dbReference type="SUPFAM" id="SSF53474">
    <property type="entry name" value="alpha/beta-Hydrolases"/>
    <property type="match status" value="1"/>
</dbReference>
<dbReference type="FunCoup" id="A0A0M8K9W1">
    <property type="interactions" value="5"/>
</dbReference>
<evidence type="ECO:0000313" key="3">
    <source>
        <dbReference type="EMBL" id="GAP63429.1"/>
    </source>
</evidence>
<feature type="active site" description="Charge relay system" evidence="1">
    <location>
        <position position="236"/>
    </location>
</feature>
<dbReference type="EC" id="3.1.1.1" evidence="3"/>
<dbReference type="PIRSF" id="PIRSF017388">
    <property type="entry name" value="Esterase_lipase"/>
    <property type="match status" value="1"/>
</dbReference>
<dbReference type="AlphaFoldDB" id="A0A0M8K9W1"/>
<dbReference type="InterPro" id="IPR029058">
    <property type="entry name" value="AB_hydrolase_fold"/>
</dbReference>
<reference evidence="4" key="2">
    <citation type="submission" date="2015-08" db="EMBL/GenBank/DDBJ databases">
        <title>Draft Genome Sequence of a Heterotrophic Facultative Anaerobic Bacterium Ardenticatena maritima Strain 110S.</title>
        <authorList>
            <person name="Kawaichi S."/>
            <person name="Yoshida T."/>
            <person name="Sako Y."/>
            <person name="Nakamura R."/>
        </authorList>
    </citation>
    <scope>NUCLEOTIDE SEQUENCE [LARGE SCALE GENOMIC DNA]</scope>
    <source>
        <strain evidence="4">110S</strain>
    </source>
</reference>
<gene>
    <name evidence="3" type="primary">yvaK</name>
    <name evidence="3" type="ORF">ARMA_1852</name>
</gene>
<dbReference type="PANTHER" id="PTHR11614">
    <property type="entry name" value="PHOSPHOLIPASE-RELATED"/>
    <property type="match status" value="1"/>
</dbReference>
<organism evidence="3 4">
    <name type="scientific">Ardenticatena maritima</name>
    <dbReference type="NCBI Taxonomy" id="872965"/>
    <lineage>
        <taxon>Bacteria</taxon>
        <taxon>Bacillati</taxon>
        <taxon>Chloroflexota</taxon>
        <taxon>Ardenticatenia</taxon>
        <taxon>Ardenticatenales</taxon>
        <taxon>Ardenticatenaceae</taxon>
        <taxon>Ardenticatena</taxon>
    </lineage>
</organism>
<feature type="active site" description="Nucleophile" evidence="1">
    <location>
        <position position="105"/>
    </location>
</feature>
<feature type="active site" description="Charge relay system" evidence="1">
    <location>
        <position position="206"/>
    </location>
</feature>
<evidence type="ECO:0000313" key="4">
    <source>
        <dbReference type="Proteomes" id="UP000037784"/>
    </source>
</evidence>
<evidence type="ECO:0000256" key="1">
    <source>
        <dbReference type="PIRSR" id="PIRSR017388-1"/>
    </source>
</evidence>
<protein>
    <submittedName>
        <fullName evidence="3">Carboxylesterase</fullName>
        <ecNumber evidence="3">3.1.1.1</ecNumber>
    </submittedName>
</protein>
<dbReference type="EMBL" id="BBZA01000143">
    <property type="protein sequence ID" value="GAP63429.1"/>
    <property type="molecule type" value="Genomic_DNA"/>
</dbReference>
<evidence type="ECO:0000259" key="2">
    <source>
        <dbReference type="Pfam" id="PF12146"/>
    </source>
</evidence>